<keyword evidence="2" id="KW-0902">Two-component regulatory system</keyword>
<dbReference type="PROSITE" id="PS51755">
    <property type="entry name" value="OMPR_PHOB"/>
    <property type="match status" value="1"/>
</dbReference>
<dbReference type="SMART" id="SM01043">
    <property type="entry name" value="BTAD"/>
    <property type="match status" value="1"/>
</dbReference>
<dbReference type="InterPro" id="IPR027417">
    <property type="entry name" value="P-loop_NTPase"/>
</dbReference>
<keyword evidence="5" id="KW-0804">Transcription</keyword>
<evidence type="ECO:0000256" key="5">
    <source>
        <dbReference type="ARBA" id="ARBA00023163"/>
    </source>
</evidence>
<dbReference type="SUPFAM" id="SSF48452">
    <property type="entry name" value="TPR-like"/>
    <property type="match status" value="3"/>
</dbReference>
<evidence type="ECO:0000259" key="9">
    <source>
        <dbReference type="PROSITE" id="PS51755"/>
    </source>
</evidence>
<keyword evidence="3" id="KW-0805">Transcription regulation</keyword>
<dbReference type="InterPro" id="IPR001867">
    <property type="entry name" value="OmpR/PhoB-type_DNA-bd"/>
</dbReference>
<organism evidence="10 11">
    <name type="scientific">Streptomyces wuyuanensis</name>
    <dbReference type="NCBI Taxonomy" id="1196353"/>
    <lineage>
        <taxon>Bacteria</taxon>
        <taxon>Bacillati</taxon>
        <taxon>Actinomycetota</taxon>
        <taxon>Actinomycetes</taxon>
        <taxon>Kitasatosporales</taxon>
        <taxon>Streptomycetaceae</taxon>
        <taxon>Streptomyces</taxon>
    </lineage>
</organism>
<dbReference type="Gene3D" id="3.40.50.300">
    <property type="entry name" value="P-loop containing nucleotide triphosphate hydrolases"/>
    <property type="match status" value="1"/>
</dbReference>
<dbReference type="Pfam" id="PF13424">
    <property type="entry name" value="TPR_12"/>
    <property type="match status" value="2"/>
</dbReference>
<evidence type="ECO:0000313" key="11">
    <source>
        <dbReference type="Proteomes" id="UP000199063"/>
    </source>
</evidence>
<dbReference type="InterPro" id="IPR051677">
    <property type="entry name" value="AfsR-DnrI-RedD_regulator"/>
</dbReference>
<dbReference type="InterPro" id="IPR011990">
    <property type="entry name" value="TPR-like_helical_dom_sf"/>
</dbReference>
<keyword evidence="8" id="KW-0175">Coiled coil</keyword>
<dbReference type="GO" id="GO:0000160">
    <property type="term" value="P:phosphorelay signal transduction system"/>
    <property type="evidence" value="ECO:0007669"/>
    <property type="project" value="UniProtKB-KW"/>
</dbReference>
<dbReference type="GO" id="GO:0003677">
    <property type="term" value="F:DNA binding"/>
    <property type="evidence" value="ECO:0007669"/>
    <property type="project" value="UniProtKB-UniRule"/>
</dbReference>
<reference evidence="11" key="1">
    <citation type="submission" date="2016-10" db="EMBL/GenBank/DDBJ databases">
        <authorList>
            <person name="Varghese N."/>
            <person name="Submissions S."/>
        </authorList>
    </citation>
    <scope>NUCLEOTIDE SEQUENCE [LARGE SCALE GENOMIC DNA]</scope>
    <source>
        <strain evidence="11">CGMCC 4.7042</strain>
    </source>
</reference>
<dbReference type="CDD" id="cd15831">
    <property type="entry name" value="BTAD"/>
    <property type="match status" value="1"/>
</dbReference>
<dbReference type="Proteomes" id="UP000199063">
    <property type="component" value="Unassembled WGS sequence"/>
</dbReference>
<feature type="domain" description="OmpR/PhoB-type" evidence="9">
    <location>
        <begin position="1"/>
        <end position="96"/>
    </location>
</feature>
<feature type="coiled-coil region" evidence="8">
    <location>
        <begin position="591"/>
        <end position="618"/>
    </location>
</feature>
<keyword evidence="11" id="KW-1185">Reference proteome</keyword>
<proteinExistence type="inferred from homology"/>
<sequence>MNQLVFRMLGPLLVQADGLPVRIKGRRQSTVLAMLLLSADRIVSVDTLVDAVWPECPPATARNQIAICVATLRKTFKEAGESELLLTSPPGYVLARGEHRIDVVEFLQLAERGRDAARHGRAEEACALLEEALSKWRGAALDKLSGERIEAEAARLEQLRLDLVEERAGLMLELGRHRVLTGELGELVARHPLREQSREHLMLALYRSGQRAEALEVFRLGRRLLNEELGIEPGPPLQQLHDLILHDSPELSRPPAAAPSASVTVQTVPAQLPADVMRFTGRQQELAALDRLLKEPYQSHAPVLATIAGVGGVGKTALAVHWASQAADRFPDGQLFADLRGYDEENPPVSPAAVLDRFLRALGTPAPQIPEDPDERAALFRSLLSTRRTLILLDNVRSFAQLRPLLPGGGRSVVLATGREALDDVTGDYTALRIRLRVLPPAEATTLLTKIAGADRFGSDPVGLEQLSALCDCLPLALRIAGARLAAKPGLTVRGLVERLRDQRRRLDELSPEEGGVRAGFRLTYRDLAPEAARMYRRLGLLRTPDFAPWAAAATVDTSLRRAEELLDQLVDAQLLEVLEPVPGRPARYRFQDLLQLFARERAEADESEEECDAALERAFAAWLWLAEEAHRRLDGRDFPVGRPAEPAPAFLLGAADELLAAPLDWFDSERTAVADVVAHAAETGRARYAWALTESAVPHFETRNYLEDWQRCADAALSSARRVGDRVGEATMLRLLGSLAIYQRRYEQAEGWNMAALRLLRGSEDVHGAALAQRNLAMCARLQGDWDRALEFCRAALEGFSEVHDTRNQAHLLGYLAQIELDRGQVEQALPLAVEAVALSRRSGSVRAETQSLYRLAEVRLCAGELDDAAHSFHEVLQLSRKEGDRVGEAHALRGLGETQWSQGLLPAAESTLRQALEITEELSDRFLYARVETDLGCVEALGGRHSAAAERFERAHAALGEVGAQPWRERVLRLLAALRGGPGGAGTAAEDRAERCFTPQALRLLLADRSD</sequence>
<dbReference type="SMART" id="SM00862">
    <property type="entry name" value="Trans_reg_C"/>
    <property type="match status" value="1"/>
</dbReference>
<evidence type="ECO:0000256" key="3">
    <source>
        <dbReference type="ARBA" id="ARBA00023015"/>
    </source>
</evidence>
<dbReference type="EMBL" id="FNHI01000008">
    <property type="protein sequence ID" value="SDM46708.1"/>
    <property type="molecule type" value="Genomic_DNA"/>
</dbReference>
<evidence type="ECO:0000256" key="4">
    <source>
        <dbReference type="ARBA" id="ARBA00023125"/>
    </source>
</evidence>
<dbReference type="PRINTS" id="PR00364">
    <property type="entry name" value="DISEASERSIST"/>
</dbReference>
<dbReference type="OrthoDB" id="7628974at2"/>
<comment type="similarity">
    <text evidence="1">Belongs to the AfsR/DnrI/RedD regulatory family.</text>
</comment>
<dbReference type="SUPFAM" id="SSF52540">
    <property type="entry name" value="P-loop containing nucleoside triphosphate hydrolases"/>
    <property type="match status" value="1"/>
</dbReference>
<evidence type="ECO:0000313" key="10">
    <source>
        <dbReference type="EMBL" id="SDM46708.1"/>
    </source>
</evidence>
<dbReference type="GO" id="GO:0006355">
    <property type="term" value="P:regulation of DNA-templated transcription"/>
    <property type="evidence" value="ECO:0007669"/>
    <property type="project" value="InterPro"/>
</dbReference>
<dbReference type="GO" id="GO:0043531">
    <property type="term" value="F:ADP binding"/>
    <property type="evidence" value="ECO:0007669"/>
    <property type="project" value="InterPro"/>
</dbReference>
<dbReference type="PANTHER" id="PTHR35807:SF1">
    <property type="entry name" value="TRANSCRIPTIONAL REGULATOR REDD"/>
    <property type="match status" value="1"/>
</dbReference>
<dbReference type="Gene3D" id="1.25.40.10">
    <property type="entry name" value="Tetratricopeptide repeat domain"/>
    <property type="match status" value="2"/>
</dbReference>
<dbReference type="InterPro" id="IPR016032">
    <property type="entry name" value="Sig_transdc_resp-reg_C-effctor"/>
</dbReference>
<dbReference type="AlphaFoldDB" id="A0A1G9TGK2"/>
<dbReference type="InterPro" id="IPR036388">
    <property type="entry name" value="WH-like_DNA-bd_sf"/>
</dbReference>
<dbReference type="PROSITE" id="PS50005">
    <property type="entry name" value="TPR"/>
    <property type="match status" value="1"/>
</dbReference>
<dbReference type="Pfam" id="PF03704">
    <property type="entry name" value="BTAD"/>
    <property type="match status" value="1"/>
</dbReference>
<accession>A0A1G9TGK2</accession>
<feature type="repeat" description="TPR" evidence="6">
    <location>
        <begin position="851"/>
        <end position="884"/>
    </location>
</feature>
<evidence type="ECO:0000256" key="7">
    <source>
        <dbReference type="PROSITE-ProRule" id="PRU01091"/>
    </source>
</evidence>
<dbReference type="SMART" id="SM00028">
    <property type="entry name" value="TPR"/>
    <property type="match status" value="6"/>
</dbReference>
<name>A0A1G9TGK2_9ACTN</name>
<evidence type="ECO:0000256" key="1">
    <source>
        <dbReference type="ARBA" id="ARBA00005820"/>
    </source>
</evidence>
<dbReference type="Gene3D" id="1.10.10.10">
    <property type="entry name" value="Winged helix-like DNA-binding domain superfamily/Winged helix DNA-binding domain"/>
    <property type="match status" value="1"/>
</dbReference>
<evidence type="ECO:0000256" key="8">
    <source>
        <dbReference type="SAM" id="Coils"/>
    </source>
</evidence>
<evidence type="ECO:0000256" key="6">
    <source>
        <dbReference type="PROSITE-ProRule" id="PRU00339"/>
    </source>
</evidence>
<protein>
    <submittedName>
        <fullName evidence="10">DNA-binding transcriptional activator of the SARP family</fullName>
    </submittedName>
</protein>
<dbReference type="PANTHER" id="PTHR35807">
    <property type="entry name" value="TRANSCRIPTIONAL REGULATOR REDD-RELATED"/>
    <property type="match status" value="1"/>
</dbReference>
<dbReference type="InterPro" id="IPR019734">
    <property type="entry name" value="TPR_rpt"/>
</dbReference>
<dbReference type="InterPro" id="IPR005158">
    <property type="entry name" value="BTAD"/>
</dbReference>
<dbReference type="Pfam" id="PF00486">
    <property type="entry name" value="Trans_reg_C"/>
    <property type="match status" value="1"/>
</dbReference>
<gene>
    <name evidence="10" type="ORF">SAMN05444921_108260</name>
</gene>
<keyword evidence="4 7" id="KW-0238">DNA-binding</keyword>
<dbReference type="SUPFAM" id="SSF46894">
    <property type="entry name" value="C-terminal effector domain of the bipartite response regulators"/>
    <property type="match status" value="1"/>
</dbReference>
<feature type="DNA-binding region" description="OmpR/PhoB-type" evidence="7">
    <location>
        <begin position="1"/>
        <end position="96"/>
    </location>
</feature>
<keyword evidence="6" id="KW-0802">TPR repeat</keyword>
<evidence type="ECO:0000256" key="2">
    <source>
        <dbReference type="ARBA" id="ARBA00023012"/>
    </source>
</evidence>
<dbReference type="STRING" id="1196353.SAMN05444921_108260"/>